<protein>
    <recommendedName>
        <fullName evidence="3">DUF177 domain-containing protein</fullName>
    </recommendedName>
</protein>
<reference evidence="1 2" key="1">
    <citation type="submission" date="2018-06" db="EMBL/GenBank/DDBJ databases">
        <title>Extensive metabolic versatility and redundancy in microbially diverse, dynamic hydrothermal sediments.</title>
        <authorList>
            <person name="Dombrowski N."/>
            <person name="Teske A."/>
            <person name="Baker B.J."/>
        </authorList>
    </citation>
    <scope>NUCLEOTIDE SEQUENCE [LARGE SCALE GENOMIC DNA]</scope>
    <source>
        <strain evidence="1">B36_G15</strain>
    </source>
</reference>
<dbReference type="EMBL" id="QNBE01000016">
    <property type="protein sequence ID" value="RKX71140.1"/>
    <property type="molecule type" value="Genomic_DNA"/>
</dbReference>
<comment type="caution">
    <text evidence="1">The sequence shown here is derived from an EMBL/GenBank/DDBJ whole genome shotgun (WGS) entry which is preliminary data.</text>
</comment>
<evidence type="ECO:0000313" key="2">
    <source>
        <dbReference type="Proteomes" id="UP000268469"/>
    </source>
</evidence>
<dbReference type="InterPro" id="IPR003772">
    <property type="entry name" value="YceD"/>
</dbReference>
<accession>A0A660SME8</accession>
<sequence length="173" mass="19775">MVKDLFLTLEELKELDSYSEDFDSETIGLDEIPITGGRITLTITKGELFIFQGRISFTARLVCARCGEEFEQEFDEEFHREYIFGRDPYDSLPQVELRRQDLDRVYFQDIGIDLKGAIREAVITAIPMAPHCREDCRGVCPICGKNLNYGDCSCPKEGGGGWLEEFLKNKRSD</sequence>
<evidence type="ECO:0008006" key="3">
    <source>
        <dbReference type="Google" id="ProtNLM"/>
    </source>
</evidence>
<gene>
    <name evidence="1" type="ORF">DRP53_02660</name>
</gene>
<name>A0A660SME8_UNCW3</name>
<dbReference type="PANTHER" id="PTHR34374:SF1">
    <property type="entry name" value="LARGE RIBOSOMAL RNA SUBUNIT ACCUMULATION PROTEIN YCED HOMOLOG 1, CHLOROPLASTIC"/>
    <property type="match status" value="1"/>
</dbReference>
<dbReference type="AlphaFoldDB" id="A0A660SME8"/>
<organism evidence="1 2">
    <name type="scientific">candidate division WOR-3 bacterium</name>
    <dbReference type="NCBI Taxonomy" id="2052148"/>
    <lineage>
        <taxon>Bacteria</taxon>
        <taxon>Bacteria division WOR-3</taxon>
    </lineage>
</organism>
<proteinExistence type="predicted"/>
<evidence type="ECO:0000313" key="1">
    <source>
        <dbReference type="EMBL" id="RKX71140.1"/>
    </source>
</evidence>
<dbReference type="Pfam" id="PF02620">
    <property type="entry name" value="YceD"/>
    <property type="match status" value="1"/>
</dbReference>
<dbReference type="Proteomes" id="UP000268469">
    <property type="component" value="Unassembled WGS sequence"/>
</dbReference>
<dbReference type="PANTHER" id="PTHR34374">
    <property type="entry name" value="LARGE RIBOSOMAL RNA SUBUNIT ACCUMULATION PROTEIN YCED HOMOLOG 1, CHLOROPLASTIC"/>
    <property type="match status" value="1"/>
</dbReference>